<dbReference type="OrthoDB" id="3827359at2"/>
<protein>
    <submittedName>
        <fullName evidence="1">Uncharacterized protein</fullName>
    </submittedName>
</protein>
<proteinExistence type="predicted"/>
<organism evidence="1 2">
    <name type="scientific">Myceligenerans xiligouense</name>
    <dbReference type="NCBI Taxonomy" id="253184"/>
    <lineage>
        <taxon>Bacteria</taxon>
        <taxon>Bacillati</taxon>
        <taxon>Actinomycetota</taxon>
        <taxon>Actinomycetes</taxon>
        <taxon>Micrococcales</taxon>
        <taxon>Promicromonosporaceae</taxon>
        <taxon>Myceligenerans</taxon>
    </lineage>
</organism>
<comment type="caution">
    <text evidence="1">The sequence shown here is derived from an EMBL/GenBank/DDBJ whole genome shotgun (WGS) entry which is preliminary data.</text>
</comment>
<evidence type="ECO:0000313" key="1">
    <source>
        <dbReference type="EMBL" id="RPF22612.1"/>
    </source>
</evidence>
<accession>A0A3N4ZB01</accession>
<dbReference type="AlphaFoldDB" id="A0A3N4ZB01"/>
<evidence type="ECO:0000313" key="2">
    <source>
        <dbReference type="Proteomes" id="UP000280501"/>
    </source>
</evidence>
<gene>
    <name evidence="1" type="ORF">EDD34_3280</name>
</gene>
<dbReference type="Proteomes" id="UP000280501">
    <property type="component" value="Unassembled WGS sequence"/>
</dbReference>
<sequence>MTESGSVDTSDARWSDLAADLDALAEAHATAESDAMIAELTRAEHATIDLADRLRAATGTLVVIDLPDGESVRGVIREAARTWLLLAGPARGSQRHLVPLPAIDGVSGLGAGSAPAAGRELALTTQLRDLQRDRRTVLIRTRGRVHRGRIARVGADHLDLDVLDGGRRESRVIPFSALLCVSHAPPGMAP</sequence>
<name>A0A3N4ZB01_9MICO</name>
<dbReference type="EMBL" id="RKQZ01000001">
    <property type="protein sequence ID" value="RPF22612.1"/>
    <property type="molecule type" value="Genomic_DNA"/>
</dbReference>
<reference evidence="1 2" key="1">
    <citation type="submission" date="2018-11" db="EMBL/GenBank/DDBJ databases">
        <title>Sequencing the genomes of 1000 actinobacteria strains.</title>
        <authorList>
            <person name="Klenk H.-P."/>
        </authorList>
    </citation>
    <scope>NUCLEOTIDE SEQUENCE [LARGE SCALE GENOMIC DNA]</scope>
    <source>
        <strain evidence="1 2">DSM 15700</strain>
    </source>
</reference>
<keyword evidence="2" id="KW-1185">Reference proteome</keyword>